<dbReference type="PANTHER" id="PTHR47020">
    <property type="entry name" value="HILLARIN"/>
    <property type="match status" value="1"/>
</dbReference>
<dbReference type="Proteomes" id="UP000271098">
    <property type="component" value="Unassembled WGS sequence"/>
</dbReference>
<dbReference type="OrthoDB" id="6129702at2759"/>
<proteinExistence type="predicted"/>
<evidence type="ECO:0000313" key="3">
    <source>
        <dbReference type="Proteomes" id="UP000271098"/>
    </source>
</evidence>
<dbReference type="PANTHER" id="PTHR47020:SF1">
    <property type="entry name" value="HILLARIN"/>
    <property type="match status" value="1"/>
</dbReference>
<gene>
    <name evidence="2" type="ORF">GPUH_LOCUS12321</name>
</gene>
<keyword evidence="3" id="KW-1185">Reference proteome</keyword>
<name>A0A183DUD0_9BILA</name>
<dbReference type="AlphaFoldDB" id="A0A183DUD0"/>
<protein>
    <submittedName>
        <fullName evidence="2 4">Uncharacterized protein</fullName>
    </submittedName>
</protein>
<sequence length="137" mass="15703">MSCKECEDDSSNSGPPSYPTTPPPPQPPMCSKRDIYTNTSVFEAIDEVAISMAQSEVTTFTELIRSLTDNARNDIEKARAIYRWITIKNLNVMQFDSHLDRNTPMGLLRGIKYGTESYHVLFKRLCRWDNIQHQDLS</sequence>
<feature type="compositionally biased region" description="Acidic residues" evidence="1">
    <location>
        <begin position="1"/>
        <end position="10"/>
    </location>
</feature>
<evidence type="ECO:0000256" key="1">
    <source>
        <dbReference type="SAM" id="MobiDB-lite"/>
    </source>
</evidence>
<feature type="region of interest" description="Disordered" evidence="1">
    <location>
        <begin position="1"/>
        <end position="33"/>
    </location>
</feature>
<dbReference type="InterPro" id="IPR053041">
    <property type="entry name" value="Transglut-like_Superfamily_Mod"/>
</dbReference>
<evidence type="ECO:0000313" key="2">
    <source>
        <dbReference type="EMBL" id="VDN20255.1"/>
    </source>
</evidence>
<dbReference type="EMBL" id="UYRT01079226">
    <property type="protein sequence ID" value="VDN20255.1"/>
    <property type="molecule type" value="Genomic_DNA"/>
</dbReference>
<reference evidence="2 3" key="2">
    <citation type="submission" date="2018-11" db="EMBL/GenBank/DDBJ databases">
        <authorList>
            <consortium name="Pathogen Informatics"/>
        </authorList>
    </citation>
    <scope>NUCLEOTIDE SEQUENCE [LARGE SCALE GENOMIC DNA]</scope>
</reference>
<reference evidence="4" key="1">
    <citation type="submission" date="2016-06" db="UniProtKB">
        <authorList>
            <consortium name="WormBaseParasite"/>
        </authorList>
    </citation>
    <scope>IDENTIFICATION</scope>
</reference>
<organism evidence="4">
    <name type="scientific">Gongylonema pulchrum</name>
    <dbReference type="NCBI Taxonomy" id="637853"/>
    <lineage>
        <taxon>Eukaryota</taxon>
        <taxon>Metazoa</taxon>
        <taxon>Ecdysozoa</taxon>
        <taxon>Nematoda</taxon>
        <taxon>Chromadorea</taxon>
        <taxon>Rhabditida</taxon>
        <taxon>Spirurina</taxon>
        <taxon>Spiruromorpha</taxon>
        <taxon>Spiruroidea</taxon>
        <taxon>Gongylonematidae</taxon>
        <taxon>Gongylonema</taxon>
    </lineage>
</organism>
<feature type="compositionally biased region" description="Pro residues" evidence="1">
    <location>
        <begin position="16"/>
        <end position="28"/>
    </location>
</feature>
<accession>A0A183DUD0</accession>
<dbReference type="WBParaSite" id="GPUH_0001233501-mRNA-1">
    <property type="protein sequence ID" value="GPUH_0001233501-mRNA-1"/>
    <property type="gene ID" value="GPUH_0001233501"/>
</dbReference>
<evidence type="ECO:0000313" key="4">
    <source>
        <dbReference type="WBParaSite" id="GPUH_0001233501-mRNA-1"/>
    </source>
</evidence>